<proteinExistence type="predicted"/>
<feature type="signal peptide" evidence="1">
    <location>
        <begin position="1"/>
        <end position="16"/>
    </location>
</feature>
<comment type="caution">
    <text evidence="2">The sequence shown here is derived from an EMBL/GenBank/DDBJ whole genome shotgun (WGS) entry which is preliminary data.</text>
</comment>
<dbReference type="AlphaFoldDB" id="A0AA38ML28"/>
<organism evidence="2 3">
    <name type="scientific">Zophobas morio</name>
    <dbReference type="NCBI Taxonomy" id="2755281"/>
    <lineage>
        <taxon>Eukaryota</taxon>
        <taxon>Metazoa</taxon>
        <taxon>Ecdysozoa</taxon>
        <taxon>Arthropoda</taxon>
        <taxon>Hexapoda</taxon>
        <taxon>Insecta</taxon>
        <taxon>Pterygota</taxon>
        <taxon>Neoptera</taxon>
        <taxon>Endopterygota</taxon>
        <taxon>Coleoptera</taxon>
        <taxon>Polyphaga</taxon>
        <taxon>Cucujiformia</taxon>
        <taxon>Tenebrionidae</taxon>
        <taxon>Zophobas</taxon>
    </lineage>
</organism>
<evidence type="ECO:0000313" key="2">
    <source>
        <dbReference type="EMBL" id="KAJ3659708.1"/>
    </source>
</evidence>
<keyword evidence="1" id="KW-0732">Signal</keyword>
<dbReference type="EMBL" id="JALNTZ010000003">
    <property type="protein sequence ID" value="KAJ3659708.1"/>
    <property type="molecule type" value="Genomic_DNA"/>
</dbReference>
<dbReference type="Proteomes" id="UP001168821">
    <property type="component" value="Unassembled WGS sequence"/>
</dbReference>
<evidence type="ECO:0000313" key="3">
    <source>
        <dbReference type="Proteomes" id="UP001168821"/>
    </source>
</evidence>
<feature type="chain" id="PRO_5041448837" evidence="1">
    <location>
        <begin position="17"/>
        <end position="240"/>
    </location>
</feature>
<reference evidence="2" key="1">
    <citation type="journal article" date="2023" name="G3 (Bethesda)">
        <title>Whole genome assemblies of Zophobas morio and Tenebrio molitor.</title>
        <authorList>
            <person name="Kaur S."/>
            <person name="Stinson S.A."/>
            <person name="diCenzo G.C."/>
        </authorList>
    </citation>
    <scope>NUCLEOTIDE SEQUENCE</scope>
    <source>
        <strain evidence="2">QUZm001</strain>
    </source>
</reference>
<accession>A0AA38ML28</accession>
<keyword evidence="3" id="KW-1185">Reference proteome</keyword>
<name>A0AA38ML28_9CUCU</name>
<evidence type="ECO:0000256" key="1">
    <source>
        <dbReference type="SAM" id="SignalP"/>
    </source>
</evidence>
<gene>
    <name evidence="2" type="ORF">Zmor_011382</name>
</gene>
<protein>
    <submittedName>
        <fullName evidence="2">Uncharacterized protein</fullName>
    </submittedName>
</protein>
<sequence>MMKKSIVLLLLAVAYASQNSAIAAPRDSLWDQAKASVNEYRGKVNNALSSALINGYTSLSQKADSLIESIILNGTAVISGAYDEYMSEYQSVKQAAEDAGTDVTDCVDTYEELITNVGPENLDGLVQCVQDLVEPVVSYISGASNNLVQHYSSTVYQYEKSLLTCGPSNDNCLSNIVYTLIQGNARVEGQIANDLTRDLSLFGSNESRLNVCGQKYVSINEGKGNSLVEAFRSCVEAQSG</sequence>